<reference evidence="2 3" key="1">
    <citation type="submission" date="2018-08" db="EMBL/GenBank/DDBJ databases">
        <title>Complete genome sequencing of Blastochloris tepida GI.</title>
        <authorList>
            <person name="Tsukatani Y."/>
            <person name="Mori H."/>
        </authorList>
    </citation>
    <scope>NUCLEOTIDE SEQUENCE [LARGE SCALE GENOMIC DNA]</scope>
    <source>
        <strain evidence="2 3">GI</strain>
    </source>
</reference>
<feature type="domain" description="HTH crp-type" evidence="1">
    <location>
        <begin position="1"/>
        <end position="24"/>
    </location>
</feature>
<evidence type="ECO:0000313" key="3">
    <source>
        <dbReference type="Proteomes" id="UP000266934"/>
    </source>
</evidence>
<organism evidence="2 3">
    <name type="scientific">Blastochloris tepida</name>
    <dbReference type="NCBI Taxonomy" id="2233851"/>
    <lineage>
        <taxon>Bacteria</taxon>
        <taxon>Pseudomonadati</taxon>
        <taxon>Pseudomonadota</taxon>
        <taxon>Alphaproteobacteria</taxon>
        <taxon>Hyphomicrobiales</taxon>
        <taxon>Blastochloridaceae</taxon>
        <taxon>Blastochloris</taxon>
    </lineage>
</organism>
<dbReference type="KEGG" id="blag:BLTE_16150"/>
<dbReference type="EMBL" id="AP018907">
    <property type="protein sequence ID" value="BBF92930.1"/>
    <property type="molecule type" value="Genomic_DNA"/>
</dbReference>
<dbReference type="GO" id="GO:0003677">
    <property type="term" value="F:DNA binding"/>
    <property type="evidence" value="ECO:0007669"/>
    <property type="project" value="InterPro"/>
</dbReference>
<dbReference type="Proteomes" id="UP000266934">
    <property type="component" value="Chromosome"/>
</dbReference>
<accession>A0A348G047</accession>
<name>A0A348G047_9HYPH</name>
<gene>
    <name evidence="2" type="ORF">BLTE_16150</name>
</gene>
<dbReference type="InterPro" id="IPR012318">
    <property type="entry name" value="HTH_CRP"/>
</dbReference>
<keyword evidence="3" id="KW-1185">Reference proteome</keyword>
<evidence type="ECO:0000259" key="1">
    <source>
        <dbReference type="PROSITE" id="PS51063"/>
    </source>
</evidence>
<evidence type="ECO:0000313" key="2">
    <source>
        <dbReference type="EMBL" id="BBF92930.1"/>
    </source>
</evidence>
<dbReference type="AlphaFoldDB" id="A0A348G047"/>
<proteinExistence type="predicted"/>
<sequence>MVQLATAGIIERAGRNDVMIKDVDALMQASTIAGILRRAVKEK</sequence>
<protein>
    <recommendedName>
        <fullName evidence="1">HTH crp-type domain-containing protein</fullName>
    </recommendedName>
</protein>
<dbReference type="GO" id="GO:0006355">
    <property type="term" value="P:regulation of DNA-templated transcription"/>
    <property type="evidence" value="ECO:0007669"/>
    <property type="project" value="InterPro"/>
</dbReference>
<dbReference type="PROSITE" id="PS51063">
    <property type="entry name" value="HTH_CRP_2"/>
    <property type="match status" value="1"/>
</dbReference>